<dbReference type="EMBL" id="MDYN01000005">
    <property type="protein sequence ID" value="OQD87765.1"/>
    <property type="molecule type" value="Genomic_DNA"/>
</dbReference>
<dbReference type="Proteomes" id="UP000191672">
    <property type="component" value="Unassembled WGS sequence"/>
</dbReference>
<dbReference type="PROSITE" id="PS50404">
    <property type="entry name" value="GST_NTER"/>
    <property type="match status" value="1"/>
</dbReference>
<proteinExistence type="predicted"/>
<dbReference type="Pfam" id="PF13409">
    <property type="entry name" value="GST_N_2"/>
    <property type="match status" value="1"/>
</dbReference>
<dbReference type="GO" id="GO:0006749">
    <property type="term" value="P:glutathione metabolic process"/>
    <property type="evidence" value="ECO:0007669"/>
    <property type="project" value="TreeGrafter"/>
</dbReference>
<dbReference type="SUPFAM" id="SSF47616">
    <property type="entry name" value="GST C-terminal domain-like"/>
    <property type="match status" value="1"/>
</dbReference>
<gene>
    <name evidence="2" type="ORF">PENANT_c005G05461</name>
</gene>
<organism evidence="2 3">
    <name type="scientific">Penicillium antarcticum</name>
    <dbReference type="NCBI Taxonomy" id="416450"/>
    <lineage>
        <taxon>Eukaryota</taxon>
        <taxon>Fungi</taxon>
        <taxon>Dikarya</taxon>
        <taxon>Ascomycota</taxon>
        <taxon>Pezizomycotina</taxon>
        <taxon>Eurotiomycetes</taxon>
        <taxon>Eurotiomycetidae</taxon>
        <taxon>Eurotiales</taxon>
        <taxon>Aspergillaceae</taxon>
        <taxon>Penicillium</taxon>
    </lineage>
</organism>
<comment type="caution">
    <text evidence="2">The sequence shown here is derived from an EMBL/GenBank/DDBJ whole genome shotgun (WGS) entry which is preliminary data.</text>
</comment>
<dbReference type="Gene3D" id="1.20.1050.10">
    <property type="match status" value="1"/>
</dbReference>
<dbReference type="InterPro" id="IPR040079">
    <property type="entry name" value="Glutathione_S-Trfase"/>
</dbReference>
<dbReference type="InterPro" id="IPR036282">
    <property type="entry name" value="Glutathione-S-Trfase_C_sf"/>
</dbReference>
<feature type="domain" description="GST N-terminal" evidence="1">
    <location>
        <begin position="8"/>
        <end position="84"/>
    </location>
</feature>
<dbReference type="PANTHER" id="PTHR42673:SF22">
    <property type="entry name" value="GST N-TERMINAL DOMAIN-CONTAINING PROTEIN"/>
    <property type="match status" value="1"/>
</dbReference>
<sequence>MATQFLDYHLVGLYTRYSSWTARVEAVLEYFKIPHTHQFIKLSETKAHSPTGLVPILHIKSLNTTITDSLSICEFLAESHPDLPLWPKDRKLRALARSAASQMHSGFAVLRNTFHTNFLARYTGNVPISSDAVAEIEKMFGIWEAARTVTKERLAELGEVDEGFLFGGFSIADAFFWPILWRFRSYGVPLDTAGPDALAWMEKMWNDPVFRALGDRYYGQAKDPESQIAHYDDIYRGREDIQYSLFPQDWAFSVPGK</sequence>
<dbReference type="SUPFAM" id="SSF52833">
    <property type="entry name" value="Thioredoxin-like"/>
    <property type="match status" value="1"/>
</dbReference>
<dbReference type="CDD" id="cd03194">
    <property type="entry name" value="GST_C_3"/>
    <property type="match status" value="1"/>
</dbReference>
<name>A0A1V6QEX3_9EURO</name>
<dbReference type="STRING" id="416450.A0A1V6QEX3"/>
<dbReference type="PANTHER" id="PTHR42673">
    <property type="entry name" value="MALEYLACETOACETATE ISOMERASE"/>
    <property type="match status" value="1"/>
</dbReference>
<evidence type="ECO:0000259" key="1">
    <source>
        <dbReference type="PROSITE" id="PS50404"/>
    </source>
</evidence>
<dbReference type="GO" id="GO:0004364">
    <property type="term" value="F:glutathione transferase activity"/>
    <property type="evidence" value="ECO:0007669"/>
    <property type="project" value="TreeGrafter"/>
</dbReference>
<evidence type="ECO:0000313" key="3">
    <source>
        <dbReference type="Proteomes" id="UP000191672"/>
    </source>
</evidence>
<dbReference type="AlphaFoldDB" id="A0A1V6QEX3"/>
<accession>A0A1V6QEX3</accession>
<dbReference type="Gene3D" id="3.40.30.10">
    <property type="entry name" value="Glutaredoxin"/>
    <property type="match status" value="1"/>
</dbReference>
<keyword evidence="3" id="KW-1185">Reference proteome</keyword>
<dbReference type="GO" id="GO:0016034">
    <property type="term" value="F:maleylacetoacetate isomerase activity"/>
    <property type="evidence" value="ECO:0007669"/>
    <property type="project" value="TreeGrafter"/>
</dbReference>
<dbReference type="GO" id="GO:0006559">
    <property type="term" value="P:L-phenylalanine catabolic process"/>
    <property type="evidence" value="ECO:0007669"/>
    <property type="project" value="TreeGrafter"/>
</dbReference>
<dbReference type="Pfam" id="PF13410">
    <property type="entry name" value="GST_C_2"/>
    <property type="match status" value="1"/>
</dbReference>
<dbReference type="InterPro" id="IPR004045">
    <property type="entry name" value="Glutathione_S-Trfase_N"/>
</dbReference>
<protein>
    <recommendedName>
        <fullName evidence="1">GST N-terminal domain-containing protein</fullName>
    </recommendedName>
</protein>
<reference evidence="3" key="1">
    <citation type="journal article" date="2017" name="Nat. Microbiol.">
        <title>Global analysis of biosynthetic gene clusters reveals vast potential of secondary metabolite production in Penicillium species.</title>
        <authorList>
            <person name="Nielsen J.C."/>
            <person name="Grijseels S."/>
            <person name="Prigent S."/>
            <person name="Ji B."/>
            <person name="Dainat J."/>
            <person name="Nielsen K.F."/>
            <person name="Frisvad J.C."/>
            <person name="Workman M."/>
            <person name="Nielsen J."/>
        </authorList>
    </citation>
    <scope>NUCLEOTIDE SEQUENCE [LARGE SCALE GENOMIC DNA]</scope>
    <source>
        <strain evidence="3">IBT 31811</strain>
    </source>
</reference>
<evidence type="ECO:0000313" key="2">
    <source>
        <dbReference type="EMBL" id="OQD87765.1"/>
    </source>
</evidence>
<dbReference type="InterPro" id="IPR036249">
    <property type="entry name" value="Thioredoxin-like_sf"/>
</dbReference>
<dbReference type="SFLD" id="SFLDS00019">
    <property type="entry name" value="Glutathione_Transferase_(cytos"/>
    <property type="match status" value="1"/>
</dbReference>